<dbReference type="Pfam" id="PF00772">
    <property type="entry name" value="DnaB"/>
    <property type="match status" value="1"/>
</dbReference>
<dbReference type="EC" id="5.6.2.3" evidence="9"/>
<dbReference type="InterPro" id="IPR007693">
    <property type="entry name" value="DNA_helicase_DnaB-like_N"/>
</dbReference>
<keyword evidence="6" id="KW-0067">ATP-binding</keyword>
<dbReference type="GO" id="GO:0006260">
    <property type="term" value="P:DNA replication"/>
    <property type="evidence" value="ECO:0007669"/>
    <property type="project" value="UniProtKB-KW"/>
</dbReference>
<dbReference type="eggNOG" id="COG0305">
    <property type="taxonomic scope" value="Bacteria"/>
</dbReference>
<dbReference type="PANTHER" id="PTHR30153:SF2">
    <property type="entry name" value="REPLICATIVE DNA HELICASE"/>
    <property type="match status" value="1"/>
</dbReference>
<organism evidence="12 13">
    <name type="scientific">Clostridium thermobutyricum</name>
    <dbReference type="NCBI Taxonomy" id="29372"/>
    <lineage>
        <taxon>Bacteria</taxon>
        <taxon>Bacillati</taxon>
        <taxon>Bacillota</taxon>
        <taxon>Clostridia</taxon>
        <taxon>Eubacteriales</taxon>
        <taxon>Clostridiaceae</taxon>
        <taxon>Clostridium</taxon>
    </lineage>
</organism>
<evidence type="ECO:0000256" key="3">
    <source>
        <dbReference type="ARBA" id="ARBA00022741"/>
    </source>
</evidence>
<reference evidence="12 13" key="1">
    <citation type="submission" date="2013-01" db="EMBL/GenBank/DDBJ databases">
        <title>The Genome Sequence of Clostridium colicanis 209318.</title>
        <authorList>
            <consortium name="The Broad Institute Genome Sequencing Platform"/>
            <person name="Earl A."/>
            <person name="Ward D."/>
            <person name="Feldgarden M."/>
            <person name="Gevers D."/>
            <person name="Courvalin P."/>
            <person name="Lambert T."/>
            <person name="Walker B."/>
            <person name="Young S.K."/>
            <person name="Zeng Q."/>
            <person name="Gargeya S."/>
            <person name="Fitzgerald M."/>
            <person name="Haas B."/>
            <person name="Abouelleil A."/>
            <person name="Alvarado L."/>
            <person name="Arachchi H.M."/>
            <person name="Berlin A.M."/>
            <person name="Chapman S.B."/>
            <person name="Dewar J."/>
            <person name="Goldberg J."/>
            <person name="Griggs A."/>
            <person name="Gujja S."/>
            <person name="Hansen M."/>
            <person name="Howarth C."/>
            <person name="Imamovic A."/>
            <person name="Larimer J."/>
            <person name="McCowan C."/>
            <person name="Murphy C."/>
            <person name="Neiman D."/>
            <person name="Pearson M."/>
            <person name="Priest M."/>
            <person name="Roberts A."/>
            <person name="Saif S."/>
            <person name="Shea T."/>
            <person name="Sisk P."/>
            <person name="Sykes S."/>
            <person name="Wortman J."/>
            <person name="Nusbaum C."/>
            <person name="Birren B."/>
        </authorList>
    </citation>
    <scope>NUCLEOTIDE SEQUENCE [LARGE SCALE GENOMIC DNA]</scope>
    <source>
        <strain evidence="12 13">209318</strain>
    </source>
</reference>
<keyword evidence="2" id="KW-0235">DNA replication</keyword>
<evidence type="ECO:0000256" key="10">
    <source>
        <dbReference type="ARBA" id="ARBA00048954"/>
    </source>
</evidence>
<dbReference type="SUPFAM" id="SSF52540">
    <property type="entry name" value="P-loop containing nucleoside triphosphate hydrolases"/>
    <property type="match status" value="1"/>
</dbReference>
<evidence type="ECO:0000256" key="9">
    <source>
        <dbReference type="ARBA" id="ARBA00044969"/>
    </source>
</evidence>
<evidence type="ECO:0000256" key="8">
    <source>
        <dbReference type="ARBA" id="ARBA00023235"/>
    </source>
</evidence>
<dbReference type="GO" id="GO:0043139">
    <property type="term" value="F:5'-3' DNA helicase activity"/>
    <property type="evidence" value="ECO:0007669"/>
    <property type="project" value="UniProtKB-EC"/>
</dbReference>
<dbReference type="GO" id="GO:0016787">
    <property type="term" value="F:hydrolase activity"/>
    <property type="evidence" value="ECO:0007669"/>
    <property type="project" value="UniProtKB-KW"/>
</dbReference>
<dbReference type="EMBL" id="AGYT01000009">
    <property type="protein sequence ID" value="ENZ01380.1"/>
    <property type="molecule type" value="Genomic_DNA"/>
</dbReference>
<accession>N9WEU0</accession>
<sequence length="423" mass="48256">MMNNIEAEIEVLGAILTDDKNLPNCLDEINEEDFYLERHKILFRKMKELYAVGKRVNLINIVNYIGKEKIIEFGGVSYISSLIEGGRNLDIKSYLEIIKECSLKRKLKVSLEKSLEALIKGEEDLSAIKTRIYKGLETGDEIKRNILEDKDLMFKTLEEIENRFNKGGEVLGMETGYKSLDRLLNGLKKGELVILAGRPAMGKTVTALNIMDGLADRGYKVLLNELEMTEEAIGMRRLAYRTNTKSIAIQNGRLTEEEFIKITNEYSLLSKRGNVYTDCSYNQTLMSIMSRAKVLKETKGLDVLIIDYLGLMEMKIKDTRANAVGEITRGLKILAKKLDINIILLCQLSRNVEGRMDKRPMLSDLRDSGSIEQDADVVIFTYRDSYYNKEVTEEEIELIVAKNRNGKDGIVKFKFYGEYQKIA</sequence>
<dbReference type="HOGENOM" id="CLU_005373_0_1_9"/>
<evidence type="ECO:0000256" key="1">
    <source>
        <dbReference type="ARBA" id="ARBA00008428"/>
    </source>
</evidence>
<keyword evidence="7" id="KW-0238">DNA-binding</keyword>
<evidence type="ECO:0000256" key="2">
    <source>
        <dbReference type="ARBA" id="ARBA00022705"/>
    </source>
</evidence>
<gene>
    <name evidence="12" type="ORF">HMPREF1092_02089</name>
</gene>
<protein>
    <recommendedName>
        <fullName evidence="9">DNA 5'-3' helicase</fullName>
        <ecNumber evidence="9">5.6.2.3</ecNumber>
    </recommendedName>
</protein>
<dbReference type="Proteomes" id="UP000013097">
    <property type="component" value="Unassembled WGS sequence"/>
</dbReference>
<keyword evidence="8" id="KW-0413">Isomerase</keyword>
<keyword evidence="13" id="KW-1185">Reference proteome</keyword>
<proteinExistence type="inferred from homology"/>
<evidence type="ECO:0000256" key="6">
    <source>
        <dbReference type="ARBA" id="ARBA00022840"/>
    </source>
</evidence>
<dbReference type="GO" id="GO:0005524">
    <property type="term" value="F:ATP binding"/>
    <property type="evidence" value="ECO:0007669"/>
    <property type="project" value="UniProtKB-KW"/>
</dbReference>
<evidence type="ECO:0000313" key="13">
    <source>
        <dbReference type="Proteomes" id="UP000013097"/>
    </source>
</evidence>
<dbReference type="InterPro" id="IPR007694">
    <property type="entry name" value="DNA_helicase_DnaB-like_C"/>
</dbReference>
<dbReference type="InterPro" id="IPR027417">
    <property type="entry name" value="P-loop_NTPase"/>
</dbReference>
<keyword evidence="5 12" id="KW-0347">Helicase</keyword>
<dbReference type="GO" id="GO:0005829">
    <property type="term" value="C:cytosol"/>
    <property type="evidence" value="ECO:0007669"/>
    <property type="project" value="TreeGrafter"/>
</dbReference>
<evidence type="ECO:0000313" key="12">
    <source>
        <dbReference type="EMBL" id="ENZ01380.1"/>
    </source>
</evidence>
<dbReference type="PROSITE" id="PS51199">
    <property type="entry name" value="SF4_HELICASE"/>
    <property type="match status" value="1"/>
</dbReference>
<name>N9WEU0_9CLOT</name>
<dbReference type="GO" id="GO:0003677">
    <property type="term" value="F:DNA binding"/>
    <property type="evidence" value="ECO:0007669"/>
    <property type="project" value="UniProtKB-KW"/>
</dbReference>
<evidence type="ECO:0000256" key="4">
    <source>
        <dbReference type="ARBA" id="ARBA00022801"/>
    </source>
</evidence>
<comment type="caution">
    <text evidence="12">The sequence shown here is derived from an EMBL/GenBank/DDBJ whole genome shotgun (WGS) entry which is preliminary data.</text>
</comment>
<dbReference type="AlphaFoldDB" id="N9WEU0"/>
<feature type="domain" description="SF4 helicase" evidence="11">
    <location>
        <begin position="166"/>
        <end position="423"/>
    </location>
</feature>
<dbReference type="Pfam" id="PF03796">
    <property type="entry name" value="DnaB_C"/>
    <property type="match status" value="1"/>
</dbReference>
<dbReference type="InterPro" id="IPR016136">
    <property type="entry name" value="DNA_helicase_N/primase_C"/>
</dbReference>
<dbReference type="Gene3D" id="1.10.860.10">
    <property type="entry name" value="DNAb Helicase, Chain A"/>
    <property type="match status" value="1"/>
</dbReference>
<comment type="catalytic activity">
    <reaction evidence="10">
        <text>ATP + H2O = ADP + phosphate + H(+)</text>
        <dbReference type="Rhea" id="RHEA:13065"/>
        <dbReference type="ChEBI" id="CHEBI:15377"/>
        <dbReference type="ChEBI" id="CHEBI:15378"/>
        <dbReference type="ChEBI" id="CHEBI:30616"/>
        <dbReference type="ChEBI" id="CHEBI:43474"/>
        <dbReference type="ChEBI" id="CHEBI:456216"/>
        <dbReference type="EC" id="5.6.2.3"/>
    </reaction>
</comment>
<evidence type="ECO:0000256" key="7">
    <source>
        <dbReference type="ARBA" id="ARBA00023125"/>
    </source>
</evidence>
<dbReference type="PATRIC" id="fig|999411.4.peg.2057"/>
<dbReference type="Gene3D" id="3.40.50.300">
    <property type="entry name" value="P-loop containing nucleotide triphosphate hydrolases"/>
    <property type="match status" value="1"/>
</dbReference>
<dbReference type="PANTHER" id="PTHR30153">
    <property type="entry name" value="REPLICATIVE DNA HELICASE DNAB"/>
    <property type="match status" value="1"/>
</dbReference>
<dbReference type="InterPro" id="IPR036185">
    <property type="entry name" value="DNA_heli_DnaB-like_N_sf"/>
</dbReference>
<comment type="similarity">
    <text evidence="1">Belongs to the helicase family. DnaB subfamily.</text>
</comment>
<keyword evidence="4" id="KW-0378">Hydrolase</keyword>
<keyword evidence="3" id="KW-0547">Nucleotide-binding</keyword>
<evidence type="ECO:0000256" key="5">
    <source>
        <dbReference type="ARBA" id="ARBA00022806"/>
    </source>
</evidence>
<dbReference type="SUPFAM" id="SSF48024">
    <property type="entry name" value="N-terminal domain of DnaB helicase"/>
    <property type="match status" value="1"/>
</dbReference>
<evidence type="ECO:0000259" key="11">
    <source>
        <dbReference type="PROSITE" id="PS51199"/>
    </source>
</evidence>
<dbReference type="CDD" id="cd00984">
    <property type="entry name" value="DnaB_C"/>
    <property type="match status" value="1"/>
</dbReference>